<dbReference type="VEuPathDB" id="GiardiaDB:QR46_4988"/>
<feature type="non-terminal residue" evidence="1">
    <location>
        <position position="1"/>
    </location>
</feature>
<dbReference type="EMBL" id="AHHH01000129">
    <property type="protein sequence ID" value="ESU41421.1"/>
    <property type="molecule type" value="Genomic_DNA"/>
</dbReference>
<gene>
    <name evidence="1" type="ORF">GSB_153653</name>
</gene>
<reference evidence="2" key="1">
    <citation type="submission" date="2012-02" db="EMBL/GenBank/DDBJ databases">
        <title>Genome sequencing of Giardia lamblia Genotypes A2 and B isolates (DH and GS) and comparative analysis with the genomes of Genotypes A1 and E (WB and Pig).</title>
        <authorList>
            <person name="Adam R."/>
            <person name="Dahlstrom E."/>
            <person name="Martens C."/>
            <person name="Bruno D."/>
            <person name="Barbian K."/>
            <person name="Porcella S.F."/>
            <person name="Nash T."/>
        </authorList>
    </citation>
    <scope>NUCLEOTIDE SEQUENCE</scope>
    <source>
        <strain evidence="2">GS</strain>
    </source>
</reference>
<reference evidence="1 2" key="2">
    <citation type="journal article" date="2013" name="Genome Biol. Evol.">
        <title>Genome sequencing of Giardia lamblia genotypes A2 and B isolates (DH and GS) and comparative analysis with the genomes of genotypes A1 and E (WB and Pig).</title>
        <authorList>
            <person name="Adam R.D."/>
            <person name="Dahlstrom E.W."/>
            <person name="Martens C.A."/>
            <person name="Bruno D.P."/>
            <person name="Barbian K.D."/>
            <person name="Ricklefs S.M."/>
            <person name="Hernandez M.M."/>
            <person name="Narla N.P."/>
            <person name="Patel R.B."/>
            <person name="Porcella S.F."/>
            <person name="Nash T.E."/>
        </authorList>
    </citation>
    <scope>NUCLEOTIDE SEQUENCE [LARGE SCALE GENOMIC DNA]</scope>
    <source>
        <strain evidence="1 2">GS</strain>
    </source>
</reference>
<dbReference type="VEuPathDB" id="GiardiaDB:GL50581_1381"/>
<evidence type="ECO:0000313" key="1">
    <source>
        <dbReference type="EMBL" id="ESU41421.1"/>
    </source>
</evidence>
<proteinExistence type="predicted"/>
<accession>V6TRR0</accession>
<dbReference type="Proteomes" id="UP000018040">
    <property type="component" value="Unassembled WGS sequence"/>
</dbReference>
<name>V6TRR0_GIAIN</name>
<evidence type="ECO:0000313" key="2">
    <source>
        <dbReference type="Proteomes" id="UP000018040"/>
    </source>
</evidence>
<sequence length="52" mass="5828">VHSWTADAERGRLDLLVAWQGDRRLLSFATGQALAVVSLIRYYVARALEQAL</sequence>
<dbReference type="AlphaFoldDB" id="V6TRR0"/>
<protein>
    <submittedName>
        <fullName evidence="1">Uncharacterized protein</fullName>
    </submittedName>
</protein>
<comment type="caution">
    <text evidence="1">The sequence shown here is derived from an EMBL/GenBank/DDBJ whole genome shotgun (WGS) entry which is preliminary data.</text>
</comment>
<organism evidence="1 2">
    <name type="scientific">Giardia intestinalis</name>
    <name type="common">Giardia lamblia</name>
    <dbReference type="NCBI Taxonomy" id="5741"/>
    <lineage>
        <taxon>Eukaryota</taxon>
        <taxon>Metamonada</taxon>
        <taxon>Diplomonadida</taxon>
        <taxon>Hexamitidae</taxon>
        <taxon>Giardiinae</taxon>
        <taxon>Giardia</taxon>
    </lineage>
</organism>